<dbReference type="InterPro" id="IPR011650">
    <property type="entry name" value="Peptidase_M20_dimer"/>
</dbReference>
<gene>
    <name evidence="3" type="ORF">LQ50_24330</name>
</gene>
<accession>A0A0B0IAT5</accession>
<protein>
    <recommendedName>
        <fullName evidence="2">Peptidase M20 dimerisation domain-containing protein</fullName>
    </recommendedName>
</protein>
<dbReference type="OrthoDB" id="9776731at2"/>
<dbReference type="Pfam" id="PF01546">
    <property type="entry name" value="Peptidase_M20"/>
    <property type="match status" value="1"/>
</dbReference>
<dbReference type="eggNOG" id="COG1473">
    <property type="taxonomic scope" value="Bacteria"/>
</dbReference>
<dbReference type="Pfam" id="PF07687">
    <property type="entry name" value="M20_dimer"/>
    <property type="match status" value="1"/>
</dbReference>
<evidence type="ECO:0000256" key="1">
    <source>
        <dbReference type="PIRSR" id="PIRSR005962-1"/>
    </source>
</evidence>
<dbReference type="STRING" id="333138.LQ50_24330"/>
<dbReference type="AlphaFoldDB" id="A0A0B0IAT5"/>
<dbReference type="Proteomes" id="UP000030832">
    <property type="component" value="Unassembled WGS sequence"/>
</dbReference>
<dbReference type="GO" id="GO:0016787">
    <property type="term" value="F:hydrolase activity"/>
    <property type="evidence" value="ECO:0007669"/>
    <property type="project" value="InterPro"/>
</dbReference>
<evidence type="ECO:0000313" key="4">
    <source>
        <dbReference type="Proteomes" id="UP000030832"/>
    </source>
</evidence>
<feature type="domain" description="Peptidase M20 dimerisation" evidence="2">
    <location>
        <begin position="189"/>
        <end position="284"/>
    </location>
</feature>
<evidence type="ECO:0000259" key="2">
    <source>
        <dbReference type="Pfam" id="PF07687"/>
    </source>
</evidence>
<comment type="cofactor">
    <cofactor evidence="1">
        <name>Mn(2+)</name>
        <dbReference type="ChEBI" id="CHEBI:29035"/>
    </cofactor>
    <text evidence="1">The Mn(2+) ion enhances activity.</text>
</comment>
<dbReference type="GO" id="GO:0046872">
    <property type="term" value="F:metal ion binding"/>
    <property type="evidence" value="ECO:0007669"/>
    <property type="project" value="UniProtKB-KW"/>
</dbReference>
<dbReference type="InterPro" id="IPR017439">
    <property type="entry name" value="Amidohydrolase"/>
</dbReference>
<evidence type="ECO:0000313" key="3">
    <source>
        <dbReference type="EMBL" id="KHF37962.1"/>
    </source>
</evidence>
<dbReference type="SUPFAM" id="SSF53187">
    <property type="entry name" value="Zn-dependent exopeptidases"/>
    <property type="match status" value="1"/>
</dbReference>
<dbReference type="NCBIfam" id="TIGR01891">
    <property type="entry name" value="amidohydrolases"/>
    <property type="match status" value="1"/>
</dbReference>
<proteinExistence type="predicted"/>
<name>A0A0B0IAT5_9BACI</name>
<sequence>MAKDKWEKRLIKWRRHLHRYPELSFEEKQTTAYIIEQIKGLPGVSIQWGRDQIGLDTGVIVTIGGGESPIIGLRADIDALPIREETKATYQSCHTGVMHACGHDGHTAMLLGAVHFLSSLFEANLLNGTVKCLFQPAEETEDQFGKTGAQYVLNSGAFDEVEACLALHLDPDIPIGEVKLKAGVAMANVDTFTVVINGTGGHGAYPEQSIDPVYLSSLILPYLYSLPSRQISALEPAVLSVCQITGGASSNVIPSEVTIRGTMRTYSEKARSRLSSELEKGLRQIQTLGGSYQLQLHHGEPALINDPGIVEVFSKAIRLVDPNVVIHSEAYGLGGEDFSHFTKKIPGAMMFLGAADWSKQKTSLHQPSFCFDERALEMGTHTLVKAVLLLMKKGGIEGGT</sequence>
<keyword evidence="1" id="KW-0464">Manganese</keyword>
<reference evidence="3 4" key="1">
    <citation type="submission" date="2014-09" db="EMBL/GenBank/DDBJ databases">
        <title>Genome sequencing and annotation of Bacillus Okhensis strain Kh10-101T.</title>
        <authorList>
            <person name="Prakash J.S."/>
        </authorList>
    </citation>
    <scope>NUCLEOTIDE SEQUENCE [LARGE SCALE GENOMIC DNA]</scope>
    <source>
        <strain evidence="4">Kh10-101T</strain>
    </source>
</reference>
<feature type="binding site" evidence="1">
    <location>
        <position position="139"/>
    </location>
    <ligand>
        <name>Mn(2+)</name>
        <dbReference type="ChEBI" id="CHEBI:29035"/>
        <label>2</label>
    </ligand>
</feature>
<dbReference type="PANTHER" id="PTHR11014">
    <property type="entry name" value="PEPTIDASE M20 FAMILY MEMBER"/>
    <property type="match status" value="1"/>
</dbReference>
<dbReference type="Gene3D" id="3.30.70.360">
    <property type="match status" value="1"/>
</dbReference>
<organism evidence="3 4">
    <name type="scientific">Halalkalibacter okhensis</name>
    <dbReference type="NCBI Taxonomy" id="333138"/>
    <lineage>
        <taxon>Bacteria</taxon>
        <taxon>Bacillati</taxon>
        <taxon>Bacillota</taxon>
        <taxon>Bacilli</taxon>
        <taxon>Bacillales</taxon>
        <taxon>Bacillaceae</taxon>
        <taxon>Halalkalibacter</taxon>
    </lineage>
</organism>
<keyword evidence="1" id="KW-0479">Metal-binding</keyword>
<dbReference type="InterPro" id="IPR036264">
    <property type="entry name" value="Bact_exopeptidase_dim_dom"/>
</dbReference>
<dbReference type="Gene3D" id="3.40.630.10">
    <property type="entry name" value="Zn peptidases"/>
    <property type="match status" value="1"/>
</dbReference>
<feature type="binding site" evidence="1">
    <location>
        <position position="103"/>
    </location>
    <ligand>
        <name>Mn(2+)</name>
        <dbReference type="ChEBI" id="CHEBI:29035"/>
        <label>2</label>
    </ligand>
</feature>
<feature type="binding site" evidence="1">
    <location>
        <position position="168"/>
    </location>
    <ligand>
        <name>Mn(2+)</name>
        <dbReference type="ChEBI" id="CHEBI:29035"/>
        <label>2</label>
    </ligand>
</feature>
<dbReference type="InterPro" id="IPR002933">
    <property type="entry name" value="Peptidase_M20"/>
</dbReference>
<keyword evidence="4" id="KW-1185">Reference proteome</keyword>
<dbReference type="SUPFAM" id="SSF55031">
    <property type="entry name" value="Bacterial exopeptidase dimerisation domain"/>
    <property type="match status" value="1"/>
</dbReference>
<comment type="caution">
    <text evidence="3">The sequence shown here is derived from an EMBL/GenBank/DDBJ whole genome shotgun (WGS) entry which is preliminary data.</text>
</comment>
<dbReference type="EMBL" id="JRJU01000059">
    <property type="protein sequence ID" value="KHF37962.1"/>
    <property type="molecule type" value="Genomic_DNA"/>
</dbReference>
<feature type="binding site" evidence="1">
    <location>
        <position position="365"/>
    </location>
    <ligand>
        <name>Mn(2+)</name>
        <dbReference type="ChEBI" id="CHEBI:29035"/>
        <label>2</label>
    </ligand>
</feature>
<feature type="binding site" evidence="1">
    <location>
        <position position="101"/>
    </location>
    <ligand>
        <name>Mn(2+)</name>
        <dbReference type="ChEBI" id="CHEBI:29035"/>
        <label>2</label>
    </ligand>
</feature>
<dbReference type="PIRSF" id="PIRSF005962">
    <property type="entry name" value="Pept_M20D_amidohydro"/>
    <property type="match status" value="1"/>
</dbReference>
<dbReference type="RefSeq" id="WP_034633927.1">
    <property type="nucleotide sequence ID" value="NZ_JRJU01000059.1"/>
</dbReference>
<dbReference type="PANTHER" id="PTHR11014:SF63">
    <property type="entry name" value="METALLOPEPTIDASE, PUTATIVE (AFU_ORTHOLOGUE AFUA_6G09600)-RELATED"/>
    <property type="match status" value="1"/>
</dbReference>